<dbReference type="GO" id="GO:0020037">
    <property type="term" value="F:heme binding"/>
    <property type="evidence" value="ECO:0007669"/>
    <property type="project" value="InterPro"/>
</dbReference>
<evidence type="ECO:0000256" key="2">
    <source>
        <dbReference type="ARBA" id="ARBA00010617"/>
    </source>
</evidence>
<accession>A0A2H3E212</accession>
<reference evidence="8" key="1">
    <citation type="journal article" date="2017" name="Nat. Ecol. Evol.">
        <title>Genome expansion and lineage-specific genetic innovations in the forest pathogenic fungi Armillaria.</title>
        <authorList>
            <person name="Sipos G."/>
            <person name="Prasanna A.N."/>
            <person name="Walter M.C."/>
            <person name="O'Connor E."/>
            <person name="Balint B."/>
            <person name="Krizsan K."/>
            <person name="Kiss B."/>
            <person name="Hess J."/>
            <person name="Varga T."/>
            <person name="Slot J."/>
            <person name="Riley R."/>
            <person name="Boka B."/>
            <person name="Rigling D."/>
            <person name="Barry K."/>
            <person name="Lee J."/>
            <person name="Mihaltcheva S."/>
            <person name="LaButti K."/>
            <person name="Lipzen A."/>
            <person name="Waldron R."/>
            <person name="Moloney N.M."/>
            <person name="Sperisen C."/>
            <person name="Kredics L."/>
            <person name="Vagvoelgyi C."/>
            <person name="Patrignani A."/>
            <person name="Fitzpatrick D."/>
            <person name="Nagy I."/>
            <person name="Doyle S."/>
            <person name="Anderson J.B."/>
            <person name="Grigoriev I.V."/>
            <person name="Gueldener U."/>
            <person name="Muensterkoetter M."/>
            <person name="Nagy L.G."/>
        </authorList>
    </citation>
    <scope>NUCLEOTIDE SEQUENCE [LARGE SCALE GENOMIC DNA]</scope>
    <source>
        <strain evidence="8">Ar21-2</strain>
    </source>
</reference>
<comment type="cofactor">
    <cofactor evidence="1 6">
        <name>heme</name>
        <dbReference type="ChEBI" id="CHEBI:30413"/>
    </cofactor>
</comment>
<dbReference type="SUPFAM" id="SSF52047">
    <property type="entry name" value="RNI-like"/>
    <property type="match status" value="1"/>
</dbReference>
<evidence type="ECO:0000256" key="5">
    <source>
        <dbReference type="ARBA" id="ARBA00023004"/>
    </source>
</evidence>
<dbReference type="PANTHER" id="PTHR24304">
    <property type="entry name" value="CYTOCHROME P450 FAMILY 7"/>
    <property type="match status" value="1"/>
</dbReference>
<feature type="binding site" description="axial binding residue" evidence="6">
    <location>
        <position position="339"/>
    </location>
    <ligand>
        <name>heme</name>
        <dbReference type="ChEBI" id="CHEBI:30413"/>
    </ligand>
    <ligandPart>
        <name>Fe</name>
        <dbReference type="ChEBI" id="CHEBI:18248"/>
    </ligandPart>
</feature>
<name>A0A2H3E212_ARMGA</name>
<dbReference type="InParanoid" id="A0A2H3E212"/>
<proteinExistence type="inferred from homology"/>
<dbReference type="AlphaFoldDB" id="A0A2H3E212"/>
<evidence type="ECO:0000256" key="4">
    <source>
        <dbReference type="ARBA" id="ARBA00022723"/>
    </source>
</evidence>
<evidence type="ECO:0000256" key="3">
    <source>
        <dbReference type="ARBA" id="ARBA00022617"/>
    </source>
</evidence>
<dbReference type="PANTHER" id="PTHR24304:SF2">
    <property type="entry name" value="24-HYDROXYCHOLESTEROL 7-ALPHA-HYDROXYLASE"/>
    <property type="match status" value="1"/>
</dbReference>
<dbReference type="Pfam" id="PF00067">
    <property type="entry name" value="p450"/>
    <property type="match status" value="1"/>
</dbReference>
<dbReference type="GO" id="GO:0008395">
    <property type="term" value="F:steroid hydroxylase activity"/>
    <property type="evidence" value="ECO:0007669"/>
    <property type="project" value="TreeGrafter"/>
</dbReference>
<evidence type="ECO:0000313" key="7">
    <source>
        <dbReference type="EMBL" id="PBK97158.1"/>
    </source>
</evidence>
<dbReference type="GO" id="GO:0005506">
    <property type="term" value="F:iron ion binding"/>
    <property type="evidence" value="ECO:0007669"/>
    <property type="project" value="InterPro"/>
</dbReference>
<dbReference type="InterPro" id="IPR002403">
    <property type="entry name" value="Cyt_P450_E_grp-IV"/>
</dbReference>
<comment type="similarity">
    <text evidence="2">Belongs to the cytochrome P450 family.</text>
</comment>
<dbReference type="GO" id="GO:0016705">
    <property type="term" value="F:oxidoreductase activity, acting on paired donors, with incorporation or reduction of molecular oxygen"/>
    <property type="evidence" value="ECO:0007669"/>
    <property type="project" value="InterPro"/>
</dbReference>
<dbReference type="STRING" id="47427.A0A2H3E212"/>
<keyword evidence="3 6" id="KW-0349">Heme</keyword>
<dbReference type="InterPro" id="IPR050529">
    <property type="entry name" value="CYP450_sterol_14alpha_dmase"/>
</dbReference>
<evidence type="ECO:0000256" key="1">
    <source>
        <dbReference type="ARBA" id="ARBA00001971"/>
    </source>
</evidence>
<dbReference type="SUPFAM" id="SSF48264">
    <property type="entry name" value="Cytochrome P450"/>
    <property type="match status" value="1"/>
</dbReference>
<evidence type="ECO:0000313" key="8">
    <source>
        <dbReference type="Proteomes" id="UP000217790"/>
    </source>
</evidence>
<keyword evidence="8" id="KW-1185">Reference proteome</keyword>
<gene>
    <name evidence="7" type="ORF">ARMGADRAFT_1060441</name>
</gene>
<dbReference type="PRINTS" id="PR00465">
    <property type="entry name" value="EP450IV"/>
</dbReference>
<organism evidence="7 8">
    <name type="scientific">Armillaria gallica</name>
    <name type="common">Bulbous honey fungus</name>
    <name type="synonym">Armillaria bulbosa</name>
    <dbReference type="NCBI Taxonomy" id="47427"/>
    <lineage>
        <taxon>Eukaryota</taxon>
        <taxon>Fungi</taxon>
        <taxon>Dikarya</taxon>
        <taxon>Basidiomycota</taxon>
        <taxon>Agaricomycotina</taxon>
        <taxon>Agaricomycetes</taxon>
        <taxon>Agaricomycetidae</taxon>
        <taxon>Agaricales</taxon>
        <taxon>Marasmiineae</taxon>
        <taxon>Physalacriaceae</taxon>
        <taxon>Armillaria</taxon>
    </lineage>
</organism>
<dbReference type="Gene3D" id="1.10.630.10">
    <property type="entry name" value="Cytochrome P450"/>
    <property type="match status" value="1"/>
</dbReference>
<evidence type="ECO:0000256" key="6">
    <source>
        <dbReference type="PIRSR" id="PIRSR602403-1"/>
    </source>
</evidence>
<sequence>MSERTLLKAMFANRSKSQGARKVHARVFVALGIRCALDELDVPVHGHFLPSLDYLFSKRIIAKDMRNPFHSGLQLIGYTVYEPLTIAFFGPSFPLDTYTDYRILDSALLTLMGPLSFTARTGISARDRLLEIFMSYIRDRAKSGDKDLEGEALSHTLNSVRSGSLSIRDQAACLLGLHWSLHTNLHRSMFWMVAFILENRTALESLCSEVRETITKRYGGSLDGLMEETSLLPEFPLVDSAIKESLRMAGLSSSLREVEFDTNITSGDSSFMRRRGDYVFGDTRAIHVDNSIYPDAATYKVDRFLVGKGKAPNTLTWGSGEHIVRLFSTNAILSDTLQCKGRFLAQYTMKLWLIMLLEMYDISSPESSIPEMDPKSWSAIADPVGDVTVCLRRRDNSTMKELVYSMEAISLNSNSIIPSECQLGTGGRLSKGDVKAVKASNEALENELPNVEGCIQKLDVILQRLHHRRHKVCAALELQKALLVPLPRNKKHILSRTPYESAPISILPFEIVSAILTLAATMAGGEVHSLDIKHGAPWIFSQVCSAWRAIALSTPSLWSRVILTDEYNAFTEEDKDILQEYLRRSNSHPLRVIVGAFPVDWDMFYETLECLRNHTARWETVDLTVDFEGVHVFPEIFPKKKFPILKTFRLTVEGLDSYLVERADNPPRRLIGLHNKFHENNTMLQDCPHLEDVLLQGVGISEVSFPLTELRTFRGDMYDHTELSQLLSGAPELTQATLWIKFGQNSNFTGEPVSHPGLRYLSIYTDVDAFKYVHLPRLQHLLVERFIAIKENLCIEKFISSSQCELQTLCLNVPPLPFAYLSSILKSCSSTLKVLSVHVDDTMAEDLYNVLTYESVYCLAPHLEELFIQDNTYGNDSVNPPVKAFEYGNAAFLNMVSSRRQLRSETMLLKSITLTAPYSPRPKRLLKAMKKHRRDGMSIRFYGYVWAMTLERTLSLEEYKYEAEDCVTESALSEASRTN</sequence>
<dbReference type="OrthoDB" id="3022831at2759"/>
<dbReference type="InterPro" id="IPR001128">
    <property type="entry name" value="Cyt_P450"/>
</dbReference>
<dbReference type="InterPro" id="IPR036396">
    <property type="entry name" value="Cyt_P450_sf"/>
</dbReference>
<keyword evidence="5 6" id="KW-0408">Iron</keyword>
<dbReference type="Proteomes" id="UP000217790">
    <property type="component" value="Unassembled WGS sequence"/>
</dbReference>
<dbReference type="EMBL" id="KZ293649">
    <property type="protein sequence ID" value="PBK97158.1"/>
    <property type="molecule type" value="Genomic_DNA"/>
</dbReference>
<protein>
    <submittedName>
        <fullName evidence="7">Cytochrome P450</fullName>
    </submittedName>
</protein>
<keyword evidence="4 6" id="KW-0479">Metal-binding</keyword>